<feature type="region of interest" description="Disordered" evidence="1">
    <location>
        <begin position="662"/>
        <end position="696"/>
    </location>
</feature>
<dbReference type="EMBL" id="LSMT01000194">
    <property type="protein sequence ID" value="PFX23860.1"/>
    <property type="molecule type" value="Genomic_DNA"/>
</dbReference>
<keyword evidence="3" id="KW-1185">Reference proteome</keyword>
<evidence type="ECO:0000313" key="3">
    <source>
        <dbReference type="Proteomes" id="UP000225706"/>
    </source>
</evidence>
<name>A0A2B4S4Y3_STYPI</name>
<reference evidence="3" key="1">
    <citation type="journal article" date="2017" name="bioRxiv">
        <title>Comparative analysis of the genomes of Stylophora pistillata and Acropora digitifera provides evidence for extensive differences between species of corals.</title>
        <authorList>
            <person name="Voolstra C.R."/>
            <person name="Li Y."/>
            <person name="Liew Y.J."/>
            <person name="Baumgarten S."/>
            <person name="Zoccola D."/>
            <person name="Flot J.-F."/>
            <person name="Tambutte S."/>
            <person name="Allemand D."/>
            <person name="Aranda M."/>
        </authorList>
    </citation>
    <scope>NUCLEOTIDE SEQUENCE [LARGE SCALE GENOMIC DNA]</scope>
</reference>
<proteinExistence type="predicted"/>
<evidence type="ECO:0000313" key="2">
    <source>
        <dbReference type="EMBL" id="PFX23860.1"/>
    </source>
</evidence>
<gene>
    <name evidence="2" type="primary">POGK</name>
    <name evidence="2" type="ORF">AWC38_SpisGene11595</name>
</gene>
<dbReference type="AlphaFoldDB" id="A0A2B4S4Y3"/>
<organism evidence="2 3">
    <name type="scientific">Stylophora pistillata</name>
    <name type="common">Smooth cauliflower coral</name>
    <dbReference type="NCBI Taxonomy" id="50429"/>
    <lineage>
        <taxon>Eukaryota</taxon>
        <taxon>Metazoa</taxon>
        <taxon>Cnidaria</taxon>
        <taxon>Anthozoa</taxon>
        <taxon>Hexacorallia</taxon>
        <taxon>Scleractinia</taxon>
        <taxon>Astrocoeniina</taxon>
        <taxon>Pocilloporidae</taxon>
        <taxon>Stylophora</taxon>
    </lineage>
</organism>
<feature type="compositionally biased region" description="Polar residues" evidence="1">
    <location>
        <begin position="579"/>
        <end position="588"/>
    </location>
</feature>
<comment type="caution">
    <text evidence="2">The sequence shown here is derived from an EMBL/GenBank/DDBJ whole genome shotgun (WGS) entry which is preliminary data.</text>
</comment>
<dbReference type="OrthoDB" id="5988509at2759"/>
<feature type="region of interest" description="Disordered" evidence="1">
    <location>
        <begin position="569"/>
        <end position="597"/>
    </location>
</feature>
<dbReference type="Proteomes" id="UP000225706">
    <property type="component" value="Unassembled WGS sequence"/>
</dbReference>
<protein>
    <submittedName>
        <fullName evidence="2">Pogo transposable element with KRAB domain</fullName>
    </submittedName>
</protein>
<sequence length="696" mass="77613">MVAFFSSCGCKVNFGDKFCFKCGSKVPETSLSGRDIKLEEKPASSSTSMTVGALEKVPSVRHDYQKGEWEAIGRLIVYGYSFAKYFPIALSPAFVAKMTFKAIMDAVCKTSIPFGWDDCEKSVTMKQVVIALFNQGGTKSYHGRKIPRTFHIMTTNVDRKTLKVLSRWMRIPFETLDPLYRYKTYRDRYQLLENAMTDASASVAVVTAFMRQRLSTATDGDIDHFTDRLVEMADDQDLVIDQRALVSLLPPGFCMQNGEFTNILEKVGLPELFSLVEEKINKVVLPSYVEASYVTDTSVQLPKQICNDIDKVLKNFFGSITVSKVASFVNNRIKPSRCGCGEAVTFNVPSLGIDPVITDATMRRFITSKVVCCVGKSNKFWSRTTSSTSAHISRRYLGAEILGELDKATDRRQVSKTKEHKAAFGSEAVRCEECSAIFPKIGKSAQLEKIKKMGQTNLTNQRHLMEKRADILNMKHNCDVVIMMRNRHGDGHTVTVYGTAGAGVAFIGNRNDVKISEGGDVALELFMKFIKDYYSRSGSKHLTTASTTNDFTNTMSESEEAGVLDRVQDKKAGAAVESSPPNNGSAQSRPEDNEGINEDNVRRKYLAWMTSGPFEFTPAGKKKAPSRNLVLRWIKEAWAEIPEEMVVKSFKTCGISNALDGTEDDVVYSEETPEVDDEYIEENEFDTDSENETDGE</sequence>
<evidence type="ECO:0000256" key="1">
    <source>
        <dbReference type="SAM" id="MobiDB-lite"/>
    </source>
</evidence>
<accession>A0A2B4S4Y3</accession>